<dbReference type="GO" id="GO:0004497">
    <property type="term" value="F:monooxygenase activity"/>
    <property type="evidence" value="ECO:0007669"/>
    <property type="project" value="UniProtKB-KW"/>
</dbReference>
<dbReference type="SUPFAM" id="SSF51679">
    <property type="entry name" value="Bacterial luciferase-like"/>
    <property type="match status" value="1"/>
</dbReference>
<sequence length="346" mass="37574">MEIGIDSFAAIFPDPVTGKLPSATDRMADLLEEVEIADRVGLDVFGIGEHHRAEFLDSAPAIILAAAAARTRQIRLTSAVTVLSAADPVRVFQEFATLDLISKGRAEIVVGRGSFGEAFPLFGLDTRAYDELFSEKLDLFLKLGETTNITWDGRYRPALRGEGVFPRPHQPRLPLWVGVGGTPASFARAGTLGLPLMVAIIGGSFERFRPLVDLYREAGLRAGHPPEKLKVGVHAMGFVGETDAEARDAFFPGWAHLTRTIGRERRWPAPTRHQFDDMASPEGAFLIGDPKTVATKMFKVSETLGGVSRITFQMSTAALDTAAMKRSIELLGTSVAPIVRATYETP</sequence>
<keyword evidence="1" id="KW-0560">Oxidoreductase</keyword>
<keyword evidence="2" id="KW-0503">Monooxygenase</keyword>
<dbReference type="EMBL" id="VNFE01000004">
    <property type="protein sequence ID" value="TVU89131.1"/>
    <property type="molecule type" value="Genomic_DNA"/>
</dbReference>
<dbReference type="PANTHER" id="PTHR30137">
    <property type="entry name" value="LUCIFERASE-LIKE MONOOXYGENASE"/>
    <property type="match status" value="1"/>
</dbReference>
<dbReference type="Pfam" id="PF00296">
    <property type="entry name" value="Bac_luciferase"/>
    <property type="match status" value="1"/>
</dbReference>
<dbReference type="InterPro" id="IPR011251">
    <property type="entry name" value="Luciferase-like_dom"/>
</dbReference>
<feature type="domain" description="Luciferase-like" evidence="3">
    <location>
        <begin position="1"/>
        <end position="300"/>
    </location>
</feature>
<reference evidence="4 5" key="1">
    <citation type="submission" date="2019-07" db="EMBL/GenBank/DDBJ databases">
        <title>Diversity of Bacteria from Kongsfjorden, Arctic.</title>
        <authorList>
            <person name="Yu Y."/>
        </authorList>
    </citation>
    <scope>NUCLEOTIDE SEQUENCE [LARGE SCALE GENOMIC DNA]</scope>
    <source>
        <strain evidence="4 5">SM1922</strain>
    </source>
</reference>
<evidence type="ECO:0000313" key="5">
    <source>
        <dbReference type="Proteomes" id="UP000317288"/>
    </source>
</evidence>
<dbReference type="GO" id="GO:0005829">
    <property type="term" value="C:cytosol"/>
    <property type="evidence" value="ECO:0007669"/>
    <property type="project" value="TreeGrafter"/>
</dbReference>
<dbReference type="RefSeq" id="WP_144812110.1">
    <property type="nucleotide sequence ID" value="NZ_VNFE01000004.1"/>
</dbReference>
<evidence type="ECO:0000313" key="4">
    <source>
        <dbReference type="EMBL" id="TVU89131.1"/>
    </source>
</evidence>
<evidence type="ECO:0000259" key="3">
    <source>
        <dbReference type="Pfam" id="PF00296"/>
    </source>
</evidence>
<organism evidence="4 5">
    <name type="scientific">Vreelandella titanicae</name>
    <dbReference type="NCBI Taxonomy" id="664683"/>
    <lineage>
        <taxon>Bacteria</taxon>
        <taxon>Pseudomonadati</taxon>
        <taxon>Pseudomonadota</taxon>
        <taxon>Gammaproteobacteria</taxon>
        <taxon>Oceanospirillales</taxon>
        <taxon>Halomonadaceae</taxon>
        <taxon>Vreelandella</taxon>
    </lineage>
</organism>
<dbReference type="GO" id="GO:0016705">
    <property type="term" value="F:oxidoreductase activity, acting on paired donors, with incorporation or reduction of molecular oxygen"/>
    <property type="evidence" value="ECO:0007669"/>
    <property type="project" value="InterPro"/>
</dbReference>
<dbReference type="Gene3D" id="3.20.20.30">
    <property type="entry name" value="Luciferase-like domain"/>
    <property type="match status" value="1"/>
</dbReference>
<accession>A0A558J662</accession>
<dbReference type="NCBIfam" id="TIGR03858">
    <property type="entry name" value="LLM_2I7G"/>
    <property type="match status" value="1"/>
</dbReference>
<evidence type="ECO:0000256" key="1">
    <source>
        <dbReference type="ARBA" id="ARBA00023002"/>
    </source>
</evidence>
<dbReference type="InterPro" id="IPR036661">
    <property type="entry name" value="Luciferase-like_sf"/>
</dbReference>
<protein>
    <submittedName>
        <fullName evidence="4">LLM class flavin-dependent oxidoreductase</fullName>
    </submittedName>
</protein>
<dbReference type="PANTHER" id="PTHR30137:SF8">
    <property type="entry name" value="BLR5498 PROTEIN"/>
    <property type="match status" value="1"/>
</dbReference>
<proteinExistence type="predicted"/>
<gene>
    <name evidence="4" type="ORF">FQP89_14055</name>
</gene>
<dbReference type="Proteomes" id="UP000317288">
    <property type="component" value="Unassembled WGS sequence"/>
</dbReference>
<name>A0A558J662_9GAMM</name>
<comment type="caution">
    <text evidence="4">The sequence shown here is derived from an EMBL/GenBank/DDBJ whole genome shotgun (WGS) entry which is preliminary data.</text>
</comment>
<dbReference type="InterPro" id="IPR050766">
    <property type="entry name" value="Bact_Lucif_Oxidored"/>
</dbReference>
<dbReference type="InterPro" id="IPR022290">
    <property type="entry name" value="LLM_Atu2307-like"/>
</dbReference>
<evidence type="ECO:0000256" key="2">
    <source>
        <dbReference type="ARBA" id="ARBA00023033"/>
    </source>
</evidence>
<dbReference type="AlphaFoldDB" id="A0A558J662"/>